<evidence type="ECO:0000256" key="13">
    <source>
        <dbReference type="ARBA" id="ARBA00022932"/>
    </source>
</evidence>
<evidence type="ECO:0000256" key="14">
    <source>
        <dbReference type="ARBA" id="ARBA00023113"/>
    </source>
</evidence>
<dbReference type="EMBL" id="BSXT01002552">
    <property type="protein sequence ID" value="GMF49603.1"/>
    <property type="molecule type" value="Genomic_DNA"/>
</dbReference>
<dbReference type="SUPFAM" id="SSF53098">
    <property type="entry name" value="Ribonuclease H-like"/>
    <property type="match status" value="1"/>
</dbReference>
<dbReference type="PANTHER" id="PTHR42648">
    <property type="entry name" value="TRANSPOSASE, PUTATIVE-RELATED"/>
    <property type="match status" value="1"/>
</dbReference>
<dbReference type="GO" id="GO:0003964">
    <property type="term" value="F:RNA-directed DNA polymerase activity"/>
    <property type="evidence" value="ECO:0007669"/>
    <property type="project" value="UniProtKB-KW"/>
</dbReference>
<keyword evidence="7" id="KW-0255">Endonuclease</keyword>
<comment type="function">
    <text evidence="1">The aspartyl protease (PR) mediates the proteolytic cleavages of the Gag and Gag-Pol polyproteins after assembly of the VLP.</text>
</comment>
<evidence type="ECO:0000313" key="22">
    <source>
        <dbReference type="Proteomes" id="UP001165121"/>
    </source>
</evidence>
<dbReference type="PANTHER" id="PTHR42648:SF11">
    <property type="entry name" value="TRANSPOSON TY4-P GAG-POL POLYPROTEIN"/>
    <property type="match status" value="1"/>
</dbReference>
<evidence type="ECO:0000256" key="8">
    <source>
        <dbReference type="ARBA" id="ARBA00022801"/>
    </source>
</evidence>
<keyword evidence="17" id="KW-0862">Zinc</keyword>
<dbReference type="GO" id="GO:0015074">
    <property type="term" value="P:DNA integration"/>
    <property type="evidence" value="ECO:0007669"/>
    <property type="project" value="UniProtKB-KW"/>
</dbReference>
<sequence>MSYADTVKLVEDSYFHWEFNLRMQLSRKELLAYIVKPEFDAVSDCSTVQWKTNDLKTLDVIAGDVSLTYQFYIRGATTAAEAWRLLEEQFNRNTLKNRLIVTKKLHNFKMEPGTRFAMHVDRFKELVLQMETIGEALDETHQLVLLLGSLTAEYQMISTVLENTPSMTLAYAIQTLSGVEVSDESSTALEKAFATKKKEFGKRRFIGKCFYCKKPGHQESECRKRKADEGRGQVARETSQFTATGAMEKSKWLVDSDASSHMSSVREKLVSMKELKMPVRITIADGTKIDAVAMGTVGMNLMDGTTVTLSNPWAIVHARLGYIPYKRYEQLLSMMDGVPRIADDMSTDNVCTGCCMENMRADDFPRHPANLVKSASVLELVHLDMKGPMQTRSPGGCTFAVTFIDDYSRHVTVYFMKAKSEVLSKFKIFKAAMENATGKTIKRLRSDNGGEYTDKAFKTYLDRSGIKHEKTVPYMPQQNGLSERMNRNLVEIASCMLYHEGIENKLWAEAVNTAVWIINRIPNSVNVKTPYEIVHRTKPYLKNMKVFGSLGNAHIPDEKRRKLDPKFMETTHPDQLIKSLEMDEDEDAGDSEGQPEFLPPLVPASGVTSIVEVRRQDITNHDVTTDGAAITPYADHPVITRSRARRIDKTTDPEDGGSRKKQVVVPSEIRTKRQKVDQARAKADDEQLAIEGEMPMATTEEVPRSYDEATTSNNRAQWQTAIKCELKSLMTNKTWTLVPRPKHQRAIGCRWVFALKRDNTGPIVRYKARLVGKCNGPSVFTCVIRHLTYIT</sequence>
<dbReference type="InterPro" id="IPR054722">
    <property type="entry name" value="PolX-like_BBD"/>
</dbReference>
<dbReference type="GO" id="GO:0008270">
    <property type="term" value="F:zinc ion binding"/>
    <property type="evidence" value="ECO:0007669"/>
    <property type="project" value="UniProtKB-KW"/>
</dbReference>
<dbReference type="GO" id="GO:0003676">
    <property type="term" value="F:nucleic acid binding"/>
    <property type="evidence" value="ECO:0007669"/>
    <property type="project" value="InterPro"/>
</dbReference>
<dbReference type="InterPro" id="IPR036875">
    <property type="entry name" value="Znf_CCHC_sf"/>
</dbReference>
<protein>
    <submittedName>
        <fullName evidence="21">Unnamed protein product</fullName>
    </submittedName>
</protein>
<dbReference type="Pfam" id="PF14223">
    <property type="entry name" value="Retrotran_gag_2"/>
    <property type="match status" value="1"/>
</dbReference>
<keyword evidence="12" id="KW-0695">RNA-directed DNA polymerase</keyword>
<keyword evidence="3" id="KW-0645">Protease</keyword>
<dbReference type="GO" id="GO:0005524">
    <property type="term" value="F:ATP binding"/>
    <property type="evidence" value="ECO:0007669"/>
    <property type="project" value="UniProtKB-KW"/>
</dbReference>
<evidence type="ECO:0000256" key="12">
    <source>
        <dbReference type="ARBA" id="ARBA00022918"/>
    </source>
</evidence>
<evidence type="ECO:0000256" key="10">
    <source>
        <dbReference type="ARBA" id="ARBA00022842"/>
    </source>
</evidence>
<keyword evidence="9" id="KW-0067">ATP-binding</keyword>
<keyword evidence="5" id="KW-0479">Metal-binding</keyword>
<evidence type="ECO:0000256" key="11">
    <source>
        <dbReference type="ARBA" id="ARBA00022908"/>
    </source>
</evidence>
<dbReference type="GO" id="GO:0006508">
    <property type="term" value="P:proteolysis"/>
    <property type="evidence" value="ECO:0007669"/>
    <property type="project" value="UniProtKB-KW"/>
</dbReference>
<evidence type="ECO:0000256" key="3">
    <source>
        <dbReference type="ARBA" id="ARBA00022670"/>
    </source>
</evidence>
<dbReference type="Pfam" id="PF22936">
    <property type="entry name" value="Pol_BBD"/>
    <property type="match status" value="1"/>
</dbReference>
<keyword evidence="17" id="KW-0863">Zinc-finger</keyword>
<keyword evidence="11" id="KW-0229">DNA integration</keyword>
<evidence type="ECO:0000256" key="2">
    <source>
        <dbReference type="ARBA" id="ARBA00022612"/>
    </source>
</evidence>
<keyword evidence="15" id="KW-0233">DNA recombination</keyword>
<organism evidence="21 22">
    <name type="scientific">Phytophthora fragariaefolia</name>
    <dbReference type="NCBI Taxonomy" id="1490495"/>
    <lineage>
        <taxon>Eukaryota</taxon>
        <taxon>Sar</taxon>
        <taxon>Stramenopiles</taxon>
        <taxon>Oomycota</taxon>
        <taxon>Peronosporomycetes</taxon>
        <taxon>Peronosporales</taxon>
        <taxon>Peronosporaceae</taxon>
        <taxon>Phytophthora</taxon>
    </lineage>
</organism>
<evidence type="ECO:0000259" key="19">
    <source>
        <dbReference type="PROSITE" id="PS50158"/>
    </source>
</evidence>
<dbReference type="GO" id="GO:0006310">
    <property type="term" value="P:DNA recombination"/>
    <property type="evidence" value="ECO:0007669"/>
    <property type="project" value="UniProtKB-KW"/>
</dbReference>
<evidence type="ECO:0000256" key="7">
    <source>
        <dbReference type="ARBA" id="ARBA00022759"/>
    </source>
</evidence>
<dbReference type="Gene3D" id="3.30.420.10">
    <property type="entry name" value="Ribonuclease H-like superfamily/Ribonuclease H"/>
    <property type="match status" value="1"/>
</dbReference>
<dbReference type="GO" id="GO:0003887">
    <property type="term" value="F:DNA-directed DNA polymerase activity"/>
    <property type="evidence" value="ECO:0007669"/>
    <property type="project" value="UniProtKB-KW"/>
</dbReference>
<keyword evidence="13" id="KW-0548">Nucleotidyltransferase</keyword>
<dbReference type="PROSITE" id="PS50158">
    <property type="entry name" value="ZF_CCHC"/>
    <property type="match status" value="1"/>
</dbReference>
<dbReference type="InterPro" id="IPR039537">
    <property type="entry name" value="Retrotran_Ty1/copia-like"/>
</dbReference>
<evidence type="ECO:0000259" key="20">
    <source>
        <dbReference type="PROSITE" id="PS50994"/>
    </source>
</evidence>
<name>A0A9W7CZV1_9STRA</name>
<dbReference type="InterPro" id="IPR001878">
    <property type="entry name" value="Znf_CCHC"/>
</dbReference>
<dbReference type="SMART" id="SM00343">
    <property type="entry name" value="ZnF_C2HC"/>
    <property type="match status" value="1"/>
</dbReference>
<gene>
    <name evidence="21" type="ORF">Pfra01_001963200</name>
</gene>
<evidence type="ECO:0000256" key="1">
    <source>
        <dbReference type="ARBA" id="ARBA00002180"/>
    </source>
</evidence>
<keyword evidence="2" id="KW-1188">Viral release from host cell</keyword>
<reference evidence="21" key="1">
    <citation type="submission" date="2023-04" db="EMBL/GenBank/DDBJ databases">
        <title>Phytophthora fragariaefolia NBRC 109709.</title>
        <authorList>
            <person name="Ichikawa N."/>
            <person name="Sato H."/>
            <person name="Tonouchi N."/>
        </authorList>
    </citation>
    <scope>NUCLEOTIDE SEQUENCE</scope>
    <source>
        <strain evidence="21">NBRC 109709</strain>
    </source>
</reference>
<dbReference type="GO" id="GO:0004519">
    <property type="term" value="F:endonuclease activity"/>
    <property type="evidence" value="ECO:0007669"/>
    <property type="project" value="UniProtKB-KW"/>
</dbReference>
<keyword evidence="14" id="KW-0917">Virion maturation</keyword>
<dbReference type="OrthoDB" id="119598at2759"/>
<accession>A0A9W7CZV1</accession>
<evidence type="ECO:0000256" key="18">
    <source>
        <dbReference type="SAM" id="MobiDB-lite"/>
    </source>
</evidence>
<evidence type="ECO:0000256" key="6">
    <source>
        <dbReference type="ARBA" id="ARBA00022741"/>
    </source>
</evidence>
<dbReference type="SUPFAM" id="SSF57756">
    <property type="entry name" value="Retrovirus zinc finger-like domains"/>
    <property type="match status" value="1"/>
</dbReference>
<keyword evidence="16" id="KW-0511">Multifunctional enzyme</keyword>
<evidence type="ECO:0000256" key="16">
    <source>
        <dbReference type="ARBA" id="ARBA00023268"/>
    </source>
</evidence>
<dbReference type="InterPro" id="IPR012337">
    <property type="entry name" value="RNaseH-like_sf"/>
</dbReference>
<feature type="region of interest" description="Disordered" evidence="18">
    <location>
        <begin position="583"/>
        <end position="602"/>
    </location>
</feature>
<dbReference type="AlphaFoldDB" id="A0A9W7CZV1"/>
<dbReference type="InterPro" id="IPR013103">
    <property type="entry name" value="RVT_2"/>
</dbReference>
<dbReference type="InterPro" id="IPR001584">
    <property type="entry name" value="Integrase_cat-core"/>
</dbReference>
<dbReference type="InterPro" id="IPR036397">
    <property type="entry name" value="RNaseH_sf"/>
</dbReference>
<comment type="caution">
    <text evidence="21">The sequence shown here is derived from an EMBL/GenBank/DDBJ whole genome shotgun (WGS) entry which is preliminary data.</text>
</comment>
<dbReference type="Pfam" id="PF00665">
    <property type="entry name" value="rve"/>
    <property type="match status" value="1"/>
</dbReference>
<keyword evidence="8" id="KW-0378">Hydrolase</keyword>
<dbReference type="GO" id="GO:0008233">
    <property type="term" value="F:peptidase activity"/>
    <property type="evidence" value="ECO:0007669"/>
    <property type="project" value="UniProtKB-KW"/>
</dbReference>
<keyword evidence="10" id="KW-0460">Magnesium</keyword>
<evidence type="ECO:0000256" key="4">
    <source>
        <dbReference type="ARBA" id="ARBA00022722"/>
    </source>
</evidence>
<feature type="domain" description="CCHC-type" evidence="19">
    <location>
        <begin position="208"/>
        <end position="224"/>
    </location>
</feature>
<evidence type="ECO:0000256" key="9">
    <source>
        <dbReference type="ARBA" id="ARBA00022840"/>
    </source>
</evidence>
<dbReference type="Pfam" id="PF07727">
    <property type="entry name" value="RVT_2"/>
    <property type="match status" value="1"/>
</dbReference>
<evidence type="ECO:0000256" key="15">
    <source>
        <dbReference type="ARBA" id="ARBA00023172"/>
    </source>
</evidence>
<feature type="compositionally biased region" description="Basic and acidic residues" evidence="18">
    <location>
        <begin position="645"/>
        <end position="658"/>
    </location>
</feature>
<keyword evidence="13" id="KW-0808">Transferase</keyword>
<proteinExistence type="predicted"/>
<keyword evidence="13" id="KW-0239">DNA-directed DNA polymerase</keyword>
<keyword evidence="22" id="KW-1185">Reference proteome</keyword>
<evidence type="ECO:0000256" key="5">
    <source>
        <dbReference type="ARBA" id="ARBA00022723"/>
    </source>
</evidence>
<dbReference type="Proteomes" id="UP001165121">
    <property type="component" value="Unassembled WGS sequence"/>
</dbReference>
<dbReference type="PROSITE" id="PS50994">
    <property type="entry name" value="INTEGRASE"/>
    <property type="match status" value="1"/>
</dbReference>
<feature type="domain" description="Integrase catalytic" evidence="20">
    <location>
        <begin position="364"/>
        <end position="538"/>
    </location>
</feature>
<evidence type="ECO:0000313" key="21">
    <source>
        <dbReference type="EMBL" id="GMF49603.1"/>
    </source>
</evidence>
<feature type="region of interest" description="Disordered" evidence="18">
    <location>
        <begin position="644"/>
        <end position="667"/>
    </location>
</feature>
<keyword evidence="6" id="KW-0547">Nucleotide-binding</keyword>
<keyword evidence="4" id="KW-0540">Nuclease</keyword>
<evidence type="ECO:0000256" key="17">
    <source>
        <dbReference type="PROSITE-ProRule" id="PRU00047"/>
    </source>
</evidence>